<evidence type="ECO:0000313" key="1">
    <source>
        <dbReference type="EMBL" id="OCT93931.1"/>
    </source>
</evidence>
<accession>A0A974HXX0</accession>
<dbReference type="AlphaFoldDB" id="A0A974HXX0"/>
<proteinExistence type="predicted"/>
<name>A0A974HXX0_XENLA</name>
<sequence>MVRMWEGVGVRVGGSVVLQGWWTLTPRVDPCLACYVALVLPQTDLGEAGECNVKKQVQHWALAMQPVGLKFHPNMCLVAPNCCDPGICLSCSPSSKTLATKYGG</sequence>
<protein>
    <submittedName>
        <fullName evidence="1">Uncharacterized protein</fullName>
    </submittedName>
</protein>
<evidence type="ECO:0000313" key="2">
    <source>
        <dbReference type="Proteomes" id="UP000694892"/>
    </source>
</evidence>
<dbReference type="Proteomes" id="UP000694892">
    <property type="component" value="Chromosome 2L"/>
</dbReference>
<dbReference type="EMBL" id="CM004468">
    <property type="protein sequence ID" value="OCT93931.1"/>
    <property type="molecule type" value="Genomic_DNA"/>
</dbReference>
<gene>
    <name evidence="1" type="ORF">XELAEV_18011594mg</name>
</gene>
<organism evidence="1 2">
    <name type="scientific">Xenopus laevis</name>
    <name type="common">African clawed frog</name>
    <dbReference type="NCBI Taxonomy" id="8355"/>
    <lineage>
        <taxon>Eukaryota</taxon>
        <taxon>Metazoa</taxon>
        <taxon>Chordata</taxon>
        <taxon>Craniata</taxon>
        <taxon>Vertebrata</taxon>
        <taxon>Euteleostomi</taxon>
        <taxon>Amphibia</taxon>
        <taxon>Batrachia</taxon>
        <taxon>Anura</taxon>
        <taxon>Pipoidea</taxon>
        <taxon>Pipidae</taxon>
        <taxon>Xenopodinae</taxon>
        <taxon>Xenopus</taxon>
        <taxon>Xenopus</taxon>
    </lineage>
</organism>
<reference evidence="2" key="1">
    <citation type="journal article" date="2016" name="Nature">
        <title>Genome evolution in the allotetraploid frog Xenopus laevis.</title>
        <authorList>
            <person name="Session A.M."/>
            <person name="Uno Y."/>
            <person name="Kwon T."/>
            <person name="Chapman J.A."/>
            <person name="Toyoda A."/>
            <person name="Takahashi S."/>
            <person name="Fukui A."/>
            <person name="Hikosaka A."/>
            <person name="Suzuki A."/>
            <person name="Kondo M."/>
            <person name="van Heeringen S.J."/>
            <person name="Quigley I."/>
            <person name="Heinz S."/>
            <person name="Ogino H."/>
            <person name="Ochi H."/>
            <person name="Hellsten U."/>
            <person name="Lyons J.B."/>
            <person name="Simakov O."/>
            <person name="Putnam N."/>
            <person name="Stites J."/>
            <person name="Kuroki Y."/>
            <person name="Tanaka T."/>
            <person name="Michiue T."/>
            <person name="Watanabe M."/>
            <person name="Bogdanovic O."/>
            <person name="Lister R."/>
            <person name="Georgiou G."/>
            <person name="Paranjpe S.S."/>
            <person name="van Kruijsbergen I."/>
            <person name="Shu S."/>
            <person name="Carlson J."/>
            <person name="Kinoshita T."/>
            <person name="Ohta Y."/>
            <person name="Mawaribuchi S."/>
            <person name="Jenkins J."/>
            <person name="Grimwood J."/>
            <person name="Schmutz J."/>
            <person name="Mitros T."/>
            <person name="Mozaffari S.V."/>
            <person name="Suzuki Y."/>
            <person name="Haramoto Y."/>
            <person name="Yamamoto T.S."/>
            <person name="Takagi C."/>
            <person name="Heald R."/>
            <person name="Miller K."/>
            <person name="Haudenschild C."/>
            <person name="Kitzman J."/>
            <person name="Nakayama T."/>
            <person name="Izutsu Y."/>
            <person name="Robert J."/>
            <person name="Fortriede J."/>
            <person name="Burns K."/>
            <person name="Lotay V."/>
            <person name="Karimi K."/>
            <person name="Yasuoka Y."/>
            <person name="Dichmann D.S."/>
            <person name="Flajnik M.F."/>
            <person name="Houston D.W."/>
            <person name="Shendure J."/>
            <person name="DuPasquier L."/>
            <person name="Vize P.D."/>
            <person name="Zorn A.M."/>
            <person name="Ito M."/>
            <person name="Marcotte E.M."/>
            <person name="Wallingford J.B."/>
            <person name="Ito Y."/>
            <person name="Asashima M."/>
            <person name="Ueno N."/>
            <person name="Matsuda Y."/>
            <person name="Veenstra G.J."/>
            <person name="Fujiyama A."/>
            <person name="Harland R.M."/>
            <person name="Taira M."/>
            <person name="Rokhsar D.S."/>
        </authorList>
    </citation>
    <scope>NUCLEOTIDE SEQUENCE [LARGE SCALE GENOMIC DNA]</scope>
    <source>
        <strain evidence="2">J</strain>
    </source>
</reference>